<dbReference type="Pfam" id="PF01129">
    <property type="entry name" value="ART"/>
    <property type="match status" value="1"/>
</dbReference>
<evidence type="ECO:0000313" key="13">
    <source>
        <dbReference type="Proteomes" id="UP000288216"/>
    </source>
</evidence>
<comment type="similarity">
    <text evidence="2 10">Belongs to the Arg-specific ADP-ribosyltransferase family.</text>
</comment>
<dbReference type="Proteomes" id="UP000288216">
    <property type="component" value="Unassembled WGS sequence"/>
</dbReference>
<keyword evidence="4" id="KW-0800">Toxin</keyword>
<evidence type="ECO:0000256" key="2">
    <source>
        <dbReference type="ARBA" id="ARBA00009558"/>
    </source>
</evidence>
<dbReference type="PROSITE" id="PS51996">
    <property type="entry name" value="TR_MART"/>
    <property type="match status" value="1"/>
</dbReference>
<evidence type="ECO:0000313" key="12">
    <source>
        <dbReference type="EMBL" id="GCB75465.1"/>
    </source>
</evidence>
<dbReference type="Gene3D" id="3.90.176.10">
    <property type="entry name" value="Toxin ADP-ribosyltransferase, Chain A, domain 1"/>
    <property type="match status" value="1"/>
</dbReference>
<reference evidence="12 13" key="1">
    <citation type="journal article" date="2018" name="Nat. Ecol. Evol.">
        <title>Shark genomes provide insights into elasmobranch evolution and the origin of vertebrates.</title>
        <authorList>
            <person name="Hara Y"/>
            <person name="Yamaguchi K"/>
            <person name="Onimaru K"/>
            <person name="Kadota M"/>
            <person name="Koyanagi M"/>
            <person name="Keeley SD"/>
            <person name="Tatsumi K"/>
            <person name="Tanaka K"/>
            <person name="Motone F"/>
            <person name="Kageyama Y"/>
            <person name="Nozu R"/>
            <person name="Adachi N"/>
            <person name="Nishimura O"/>
            <person name="Nakagawa R"/>
            <person name="Tanegashima C"/>
            <person name="Kiyatake I"/>
            <person name="Matsumoto R"/>
            <person name="Murakumo K"/>
            <person name="Nishida K"/>
            <person name="Terakita A"/>
            <person name="Kuratani S"/>
            <person name="Sato K"/>
            <person name="Hyodo S Kuraku.S."/>
        </authorList>
    </citation>
    <scope>NUCLEOTIDE SEQUENCE [LARGE SCALE GENOMIC DNA]</scope>
</reference>
<dbReference type="PRINTS" id="PR00970">
    <property type="entry name" value="RIBTRNSFRASE"/>
</dbReference>
<keyword evidence="10" id="KW-0732">Signal</keyword>
<dbReference type="STRING" id="75743.A0A401PQS2"/>
<comment type="subcellular location">
    <subcellularLocation>
        <location evidence="1">Secreted</location>
    </subcellularLocation>
</comment>
<keyword evidence="7" id="KW-0548">Nucleotidyltransferase</keyword>
<keyword evidence="8" id="KW-0843">Virulence</keyword>
<dbReference type="InterPro" id="IPR000768">
    <property type="entry name" value="ART"/>
</dbReference>
<comment type="caution">
    <text evidence="12">The sequence shown here is derived from an EMBL/GenBank/DDBJ whole genome shotgun (WGS) entry which is preliminary data.</text>
</comment>
<sequence>MFEGITMRLLSFILIFILSNYGARAFFQSSEHHLCQVSEKEDNIQMDMAIRSADYYFSHSLESDKIAIDYAKVERMNNATYYNEAWLRAYHEWQQRKMELKVPDGLLEEHVIAILCYTLDRPPLYRYFNKAIRNYGTNDEIYSKCFHYKSLHYLLSVALSVLQNSTWGPDPGTLVYRAMDRKVLVSKGAKIRFGQFASTSLNIIESVSTFTDEETTSNTLFNITTSHGVAIQNFSFFRREEEVLIPPHEVFNVTKVVDWEDDLGVRGVNIVLSSIGQKQTEVKLQSDGPGHLRVVRLLEPISPWWFSILAILLILLFAACIFFLKKQKYI</sequence>
<evidence type="ECO:0000256" key="11">
    <source>
        <dbReference type="SAM" id="Phobius"/>
    </source>
</evidence>
<dbReference type="OMA" id="HRREECI"/>
<proteinExistence type="inferred from homology"/>
<dbReference type="SUPFAM" id="SSF56399">
    <property type="entry name" value="ADP-ribosylation"/>
    <property type="match status" value="1"/>
</dbReference>
<dbReference type="EC" id="2.4.2.31" evidence="10"/>
<evidence type="ECO:0000256" key="3">
    <source>
        <dbReference type="ARBA" id="ARBA00022525"/>
    </source>
</evidence>
<evidence type="ECO:0000256" key="8">
    <source>
        <dbReference type="ARBA" id="ARBA00023026"/>
    </source>
</evidence>
<dbReference type="GO" id="GO:0106274">
    <property type="term" value="F:NAD+-protein-arginine ADP-ribosyltransferase activity"/>
    <property type="evidence" value="ECO:0007669"/>
    <property type="project" value="UniProtKB-EC"/>
</dbReference>
<dbReference type="GO" id="GO:0003950">
    <property type="term" value="F:NAD+ poly-ADP-ribosyltransferase activity"/>
    <property type="evidence" value="ECO:0007669"/>
    <property type="project" value="TreeGrafter"/>
</dbReference>
<keyword evidence="5 10" id="KW-0328">Glycosyltransferase</keyword>
<feature type="transmembrane region" description="Helical" evidence="11">
    <location>
        <begin position="304"/>
        <end position="324"/>
    </location>
</feature>
<accession>A0A401PQS2</accession>
<name>A0A401PQS2_SCYTO</name>
<keyword evidence="11" id="KW-1133">Transmembrane helix</keyword>
<organism evidence="12 13">
    <name type="scientific">Scyliorhinus torazame</name>
    <name type="common">Cloudy catshark</name>
    <name type="synonym">Catulus torazame</name>
    <dbReference type="NCBI Taxonomy" id="75743"/>
    <lineage>
        <taxon>Eukaryota</taxon>
        <taxon>Metazoa</taxon>
        <taxon>Chordata</taxon>
        <taxon>Craniata</taxon>
        <taxon>Vertebrata</taxon>
        <taxon>Chondrichthyes</taxon>
        <taxon>Elasmobranchii</taxon>
        <taxon>Galeomorphii</taxon>
        <taxon>Galeoidea</taxon>
        <taxon>Carcharhiniformes</taxon>
        <taxon>Scyliorhinidae</taxon>
        <taxon>Scyliorhinus</taxon>
    </lineage>
</organism>
<evidence type="ECO:0000256" key="7">
    <source>
        <dbReference type="ARBA" id="ARBA00022695"/>
    </source>
</evidence>
<dbReference type="OrthoDB" id="423533at2759"/>
<feature type="chain" id="PRO_5018818955" description="NAD(P)(+)--arginine ADP-ribosyltransferase" evidence="10">
    <location>
        <begin position="26"/>
        <end position="330"/>
    </location>
</feature>
<dbReference type="EMBL" id="BFAA01013762">
    <property type="protein sequence ID" value="GCB75465.1"/>
    <property type="molecule type" value="Genomic_DNA"/>
</dbReference>
<dbReference type="AlphaFoldDB" id="A0A401PQS2"/>
<evidence type="ECO:0000256" key="1">
    <source>
        <dbReference type="ARBA" id="ARBA00004613"/>
    </source>
</evidence>
<protein>
    <recommendedName>
        <fullName evidence="10">NAD(P)(+)--arginine ADP-ribosyltransferase</fullName>
        <ecNumber evidence="10">2.4.2.31</ecNumber>
    </recommendedName>
    <alternativeName>
        <fullName evidence="10">Mono(ADP-ribosyl)transferase</fullName>
    </alternativeName>
</protein>
<dbReference type="PROSITE" id="PS01291">
    <property type="entry name" value="ART"/>
    <property type="match status" value="1"/>
</dbReference>
<dbReference type="GO" id="GO:0016779">
    <property type="term" value="F:nucleotidyltransferase activity"/>
    <property type="evidence" value="ECO:0007669"/>
    <property type="project" value="UniProtKB-KW"/>
</dbReference>
<evidence type="ECO:0000256" key="4">
    <source>
        <dbReference type="ARBA" id="ARBA00022656"/>
    </source>
</evidence>
<comment type="catalytic activity">
    <reaction evidence="9 10">
        <text>L-arginyl-[protein] + NAD(+) = N(omega)-(ADP-D-ribosyl)-L-arginyl-[protein] + nicotinamide + H(+)</text>
        <dbReference type="Rhea" id="RHEA:19149"/>
        <dbReference type="Rhea" id="RHEA-COMP:10532"/>
        <dbReference type="Rhea" id="RHEA-COMP:15087"/>
        <dbReference type="ChEBI" id="CHEBI:15378"/>
        <dbReference type="ChEBI" id="CHEBI:17154"/>
        <dbReference type="ChEBI" id="CHEBI:29965"/>
        <dbReference type="ChEBI" id="CHEBI:57540"/>
        <dbReference type="ChEBI" id="CHEBI:142554"/>
        <dbReference type="EC" id="2.4.2.31"/>
    </reaction>
</comment>
<keyword evidence="11" id="KW-0812">Transmembrane</keyword>
<dbReference type="PANTHER" id="PTHR10339">
    <property type="entry name" value="ADP-RIBOSYLTRANSFERASE"/>
    <property type="match status" value="1"/>
</dbReference>
<keyword evidence="13" id="KW-1185">Reference proteome</keyword>
<keyword evidence="11" id="KW-0472">Membrane</keyword>
<dbReference type="PANTHER" id="PTHR10339:SF25">
    <property type="entry name" value="SECRETED EXOENZYME S"/>
    <property type="match status" value="1"/>
</dbReference>
<gene>
    <name evidence="12" type="ORF">scyTo_0019014</name>
</gene>
<evidence type="ECO:0000256" key="9">
    <source>
        <dbReference type="ARBA" id="ARBA00047597"/>
    </source>
</evidence>
<evidence type="ECO:0000256" key="6">
    <source>
        <dbReference type="ARBA" id="ARBA00022679"/>
    </source>
</evidence>
<dbReference type="GO" id="GO:0005576">
    <property type="term" value="C:extracellular region"/>
    <property type="evidence" value="ECO:0007669"/>
    <property type="project" value="UniProtKB-SubCell"/>
</dbReference>
<keyword evidence="10" id="KW-0521">NADP</keyword>
<dbReference type="GO" id="GO:0090729">
    <property type="term" value="F:toxin activity"/>
    <property type="evidence" value="ECO:0007669"/>
    <property type="project" value="UniProtKB-KW"/>
</dbReference>
<keyword evidence="6 10" id="KW-0808">Transferase</keyword>
<evidence type="ECO:0000256" key="5">
    <source>
        <dbReference type="ARBA" id="ARBA00022676"/>
    </source>
</evidence>
<feature type="signal peptide" evidence="10">
    <location>
        <begin position="1"/>
        <end position="25"/>
    </location>
</feature>
<keyword evidence="10" id="KW-0520">NAD</keyword>
<dbReference type="InterPro" id="IPR050999">
    <property type="entry name" value="ADP-ribosyltransferase_ARG"/>
</dbReference>
<keyword evidence="3" id="KW-0964">Secreted</keyword>
<evidence type="ECO:0000256" key="10">
    <source>
        <dbReference type="RuleBase" id="RU361228"/>
    </source>
</evidence>